<dbReference type="Pfam" id="PF07233">
    <property type="entry name" value="DUF1425"/>
    <property type="match status" value="1"/>
</dbReference>
<evidence type="ECO:0000313" key="2">
    <source>
        <dbReference type="Proteomes" id="UP000254465"/>
    </source>
</evidence>
<protein>
    <submittedName>
        <fullName evidence="1">Periplasmic lipoprotein</fullName>
    </submittedName>
</protein>
<gene>
    <name evidence="1" type="ORF">NCTC11296_02821</name>
</gene>
<keyword evidence="1" id="KW-0449">Lipoprotein</keyword>
<dbReference type="InterPro" id="IPR038483">
    <property type="entry name" value="YcfL-like_sf"/>
</dbReference>
<dbReference type="KEGG" id="apag:EIA51_09430"/>
<dbReference type="RefSeq" id="WP_017805113.1">
    <property type="nucleotide sequence ID" value="NZ_CP034110.1"/>
</dbReference>
<reference evidence="1 2" key="1">
    <citation type="submission" date="2018-06" db="EMBL/GenBank/DDBJ databases">
        <authorList>
            <consortium name="Pathogen Informatics"/>
            <person name="Doyle S."/>
        </authorList>
    </citation>
    <scope>NUCLEOTIDE SEQUENCE [LARGE SCALE GENOMIC DNA]</scope>
    <source>
        <strain evidence="1 2">NCTC11296</strain>
    </source>
</reference>
<dbReference type="Proteomes" id="UP000254465">
    <property type="component" value="Unassembled WGS sequence"/>
</dbReference>
<name>A0A0F5EPS0_AVIPA</name>
<sequence>MKKLFFLCGLSLFLAACSSTPSQNIVSENEPILNVEANLAPLIETKLRHNNVWLKNKSQQQLDVAYYFFWYDKNGVTQGEEPNLNAPSSLLLQPSQQTNLTPVPPTEQSVNYRLYLRLNKLQ</sequence>
<dbReference type="Gene3D" id="2.60.40.3230">
    <property type="match status" value="1"/>
</dbReference>
<evidence type="ECO:0000313" key="1">
    <source>
        <dbReference type="EMBL" id="STO72877.1"/>
    </source>
</evidence>
<dbReference type="GeneID" id="66256637"/>
<accession>A0A0F5EPS0</accession>
<dbReference type="CDD" id="cd09030">
    <property type="entry name" value="DUF1425"/>
    <property type="match status" value="1"/>
</dbReference>
<dbReference type="PROSITE" id="PS51257">
    <property type="entry name" value="PROKAR_LIPOPROTEIN"/>
    <property type="match status" value="1"/>
</dbReference>
<proteinExistence type="predicted"/>
<organism evidence="1 2">
    <name type="scientific">Avibacterium paragallinarum</name>
    <name type="common">Haemophilus gallinarum</name>
    <dbReference type="NCBI Taxonomy" id="728"/>
    <lineage>
        <taxon>Bacteria</taxon>
        <taxon>Pseudomonadati</taxon>
        <taxon>Pseudomonadota</taxon>
        <taxon>Gammaproteobacteria</taxon>
        <taxon>Pasteurellales</taxon>
        <taxon>Pasteurellaceae</taxon>
        <taxon>Avibacterium</taxon>
    </lineage>
</organism>
<dbReference type="AlphaFoldDB" id="A0A0F5EPS0"/>
<dbReference type="InterPro" id="IPR010824">
    <property type="entry name" value="DUF1425"/>
</dbReference>
<dbReference type="EMBL" id="UGHK01000002">
    <property type="protein sequence ID" value="STO72877.1"/>
    <property type="molecule type" value="Genomic_DNA"/>
</dbReference>